<gene>
    <name evidence="1" type="ORF">PSYICH_LOCUS1441</name>
</gene>
<dbReference type="EMBL" id="OV651822">
    <property type="protein sequence ID" value="CAH1100206.1"/>
    <property type="molecule type" value="Genomic_DNA"/>
</dbReference>
<proteinExistence type="predicted"/>
<evidence type="ECO:0000313" key="2">
    <source>
        <dbReference type="Proteomes" id="UP001153636"/>
    </source>
</evidence>
<keyword evidence="2" id="KW-1185">Reference proteome</keyword>
<sequence>MSLILSLQGKKYSFLPNDRMFGTAKRHIRKNERIYTPAEYENLIVKANEKFEIQRPKTEDIIDIKKWWPKHYKKVMLSVDSYGKGVHKDQKTTFAIFKASHFTFSKSTPAFTMGTRPHLPTSDTPAYADKVPINKKKMANLNKLAKYISAEYQDFYTEVFAWPTTATNNDYQENNDDY</sequence>
<dbReference type="OrthoDB" id="6769807at2759"/>
<organism evidence="1 2">
    <name type="scientific">Psylliodes chrysocephalus</name>
    <dbReference type="NCBI Taxonomy" id="3402493"/>
    <lineage>
        <taxon>Eukaryota</taxon>
        <taxon>Metazoa</taxon>
        <taxon>Ecdysozoa</taxon>
        <taxon>Arthropoda</taxon>
        <taxon>Hexapoda</taxon>
        <taxon>Insecta</taxon>
        <taxon>Pterygota</taxon>
        <taxon>Neoptera</taxon>
        <taxon>Endopterygota</taxon>
        <taxon>Coleoptera</taxon>
        <taxon>Polyphaga</taxon>
        <taxon>Cucujiformia</taxon>
        <taxon>Chrysomeloidea</taxon>
        <taxon>Chrysomelidae</taxon>
        <taxon>Galerucinae</taxon>
        <taxon>Alticini</taxon>
        <taxon>Psylliodes</taxon>
    </lineage>
</organism>
<accession>A0A9P0G6Y0</accession>
<dbReference type="AlphaFoldDB" id="A0A9P0G6Y0"/>
<reference evidence="1" key="1">
    <citation type="submission" date="2022-01" db="EMBL/GenBank/DDBJ databases">
        <authorList>
            <person name="King R."/>
        </authorList>
    </citation>
    <scope>NUCLEOTIDE SEQUENCE</scope>
</reference>
<evidence type="ECO:0000313" key="1">
    <source>
        <dbReference type="EMBL" id="CAH1100206.1"/>
    </source>
</evidence>
<dbReference type="Proteomes" id="UP001153636">
    <property type="component" value="Chromosome 10"/>
</dbReference>
<protein>
    <submittedName>
        <fullName evidence="1">Uncharacterized protein</fullName>
    </submittedName>
</protein>
<name>A0A9P0G6Y0_9CUCU</name>